<evidence type="ECO:0000313" key="2">
    <source>
        <dbReference type="Proteomes" id="UP000015105"/>
    </source>
</evidence>
<protein>
    <submittedName>
        <fullName evidence="1">Uncharacterized protein</fullName>
    </submittedName>
</protein>
<accession>A0A453EHJ8</accession>
<evidence type="ECO:0000313" key="1">
    <source>
        <dbReference type="EnsemblPlants" id="AET3Gv20345400.1"/>
    </source>
</evidence>
<reference evidence="1" key="5">
    <citation type="journal article" date="2021" name="G3 (Bethesda)">
        <title>Aegilops tauschii genome assembly Aet v5.0 features greater sequence contiguity and improved annotation.</title>
        <authorList>
            <person name="Wang L."/>
            <person name="Zhu T."/>
            <person name="Rodriguez J.C."/>
            <person name="Deal K.R."/>
            <person name="Dubcovsky J."/>
            <person name="McGuire P.E."/>
            <person name="Lux T."/>
            <person name="Spannagl M."/>
            <person name="Mayer K.F.X."/>
            <person name="Baldrich P."/>
            <person name="Meyers B.C."/>
            <person name="Huo N."/>
            <person name="Gu Y.Q."/>
            <person name="Zhou H."/>
            <person name="Devos K.M."/>
            <person name="Bennetzen J.L."/>
            <person name="Unver T."/>
            <person name="Budak H."/>
            <person name="Gulick P.J."/>
            <person name="Galiba G."/>
            <person name="Kalapos B."/>
            <person name="Nelson D.R."/>
            <person name="Li P."/>
            <person name="You F.M."/>
            <person name="Luo M.C."/>
            <person name="Dvorak J."/>
        </authorList>
    </citation>
    <scope>NUCLEOTIDE SEQUENCE [LARGE SCALE GENOMIC DNA]</scope>
    <source>
        <strain evidence="1">cv. AL8/78</strain>
    </source>
</reference>
<sequence>MQYNSPTFELPPTVPERRYPAGVVVERALRVWAFSRWRGARGFSEWFLRAGFAHLPAGSPVMFRLEEVCPNSRTPPIGLTVTFTNKFDAYYLLGKVFWCGCEFIAFTTHNIFTNFGCIFPTRDGMHSLPYYIGQDGMEREQ</sequence>
<dbReference type="Proteomes" id="UP000015105">
    <property type="component" value="Chromosome 3D"/>
</dbReference>
<dbReference type="Gramene" id="AET3Gv20345400.1">
    <property type="protein sequence ID" value="AET3Gv20345400.1"/>
    <property type="gene ID" value="AET3Gv20345400"/>
</dbReference>
<reference evidence="1" key="3">
    <citation type="journal article" date="2017" name="Nature">
        <title>Genome sequence of the progenitor of the wheat D genome Aegilops tauschii.</title>
        <authorList>
            <person name="Luo M.C."/>
            <person name="Gu Y.Q."/>
            <person name="Puiu D."/>
            <person name="Wang H."/>
            <person name="Twardziok S.O."/>
            <person name="Deal K.R."/>
            <person name="Huo N."/>
            <person name="Zhu T."/>
            <person name="Wang L."/>
            <person name="Wang Y."/>
            <person name="McGuire P.E."/>
            <person name="Liu S."/>
            <person name="Long H."/>
            <person name="Ramasamy R.K."/>
            <person name="Rodriguez J.C."/>
            <person name="Van S.L."/>
            <person name="Yuan L."/>
            <person name="Wang Z."/>
            <person name="Xia Z."/>
            <person name="Xiao L."/>
            <person name="Anderson O.D."/>
            <person name="Ouyang S."/>
            <person name="Liang Y."/>
            <person name="Zimin A.V."/>
            <person name="Pertea G."/>
            <person name="Qi P."/>
            <person name="Bennetzen J.L."/>
            <person name="Dai X."/>
            <person name="Dawson M.W."/>
            <person name="Muller H.G."/>
            <person name="Kugler K."/>
            <person name="Rivarola-Duarte L."/>
            <person name="Spannagl M."/>
            <person name="Mayer K.F.X."/>
            <person name="Lu F.H."/>
            <person name="Bevan M.W."/>
            <person name="Leroy P."/>
            <person name="Li P."/>
            <person name="You F.M."/>
            <person name="Sun Q."/>
            <person name="Liu Z."/>
            <person name="Lyons E."/>
            <person name="Wicker T."/>
            <person name="Salzberg S.L."/>
            <person name="Devos K.M."/>
            <person name="Dvorak J."/>
        </authorList>
    </citation>
    <scope>NUCLEOTIDE SEQUENCE [LARGE SCALE GENOMIC DNA]</scope>
    <source>
        <strain evidence="1">cv. AL8/78</strain>
    </source>
</reference>
<reference evidence="2" key="2">
    <citation type="journal article" date="2017" name="Nat. Plants">
        <title>The Aegilops tauschii genome reveals multiple impacts of transposons.</title>
        <authorList>
            <person name="Zhao G."/>
            <person name="Zou C."/>
            <person name="Li K."/>
            <person name="Wang K."/>
            <person name="Li T."/>
            <person name="Gao L."/>
            <person name="Zhang X."/>
            <person name="Wang H."/>
            <person name="Yang Z."/>
            <person name="Liu X."/>
            <person name="Jiang W."/>
            <person name="Mao L."/>
            <person name="Kong X."/>
            <person name="Jiao Y."/>
            <person name="Jia J."/>
        </authorList>
    </citation>
    <scope>NUCLEOTIDE SEQUENCE [LARGE SCALE GENOMIC DNA]</scope>
    <source>
        <strain evidence="2">cv. AL8/78</strain>
    </source>
</reference>
<reference evidence="1" key="4">
    <citation type="submission" date="2019-03" db="UniProtKB">
        <authorList>
            <consortium name="EnsemblPlants"/>
        </authorList>
    </citation>
    <scope>IDENTIFICATION</scope>
</reference>
<reference evidence="2" key="1">
    <citation type="journal article" date="2014" name="Science">
        <title>Ancient hybridizations among the ancestral genomes of bread wheat.</title>
        <authorList>
            <consortium name="International Wheat Genome Sequencing Consortium,"/>
            <person name="Marcussen T."/>
            <person name="Sandve S.R."/>
            <person name="Heier L."/>
            <person name="Spannagl M."/>
            <person name="Pfeifer M."/>
            <person name="Jakobsen K.S."/>
            <person name="Wulff B.B."/>
            <person name="Steuernagel B."/>
            <person name="Mayer K.F."/>
            <person name="Olsen O.A."/>
        </authorList>
    </citation>
    <scope>NUCLEOTIDE SEQUENCE [LARGE SCALE GENOMIC DNA]</scope>
    <source>
        <strain evidence="2">cv. AL8/78</strain>
    </source>
</reference>
<dbReference type="AlphaFoldDB" id="A0A453EHJ8"/>
<name>A0A453EHJ8_AEGTS</name>
<keyword evidence="2" id="KW-1185">Reference proteome</keyword>
<organism evidence="1 2">
    <name type="scientific">Aegilops tauschii subsp. strangulata</name>
    <name type="common">Goatgrass</name>
    <dbReference type="NCBI Taxonomy" id="200361"/>
    <lineage>
        <taxon>Eukaryota</taxon>
        <taxon>Viridiplantae</taxon>
        <taxon>Streptophyta</taxon>
        <taxon>Embryophyta</taxon>
        <taxon>Tracheophyta</taxon>
        <taxon>Spermatophyta</taxon>
        <taxon>Magnoliopsida</taxon>
        <taxon>Liliopsida</taxon>
        <taxon>Poales</taxon>
        <taxon>Poaceae</taxon>
        <taxon>BOP clade</taxon>
        <taxon>Pooideae</taxon>
        <taxon>Triticodae</taxon>
        <taxon>Triticeae</taxon>
        <taxon>Triticinae</taxon>
        <taxon>Aegilops</taxon>
    </lineage>
</organism>
<dbReference type="EnsemblPlants" id="AET3Gv20345400.1">
    <property type="protein sequence ID" value="AET3Gv20345400.1"/>
    <property type="gene ID" value="AET3Gv20345400"/>
</dbReference>
<proteinExistence type="predicted"/>